<reference evidence="1 2" key="1">
    <citation type="journal article" date="2024" name="Ann. Entomol. Soc. Am.">
        <title>Genomic analyses of the southern and eastern yellowjacket wasps (Hymenoptera: Vespidae) reveal evolutionary signatures of social life.</title>
        <authorList>
            <person name="Catto M.A."/>
            <person name="Caine P.B."/>
            <person name="Orr S.E."/>
            <person name="Hunt B.G."/>
            <person name="Goodisman M.A.D."/>
        </authorList>
    </citation>
    <scope>NUCLEOTIDE SEQUENCE [LARGE SCALE GENOMIC DNA]</scope>
    <source>
        <strain evidence="1">233</strain>
        <tissue evidence="1">Head and thorax</tissue>
    </source>
</reference>
<accession>A0ABD2C4W1</accession>
<comment type="caution">
    <text evidence="1">The sequence shown here is derived from an EMBL/GenBank/DDBJ whole genome shotgun (WGS) entry which is preliminary data.</text>
</comment>
<dbReference type="EMBL" id="JAUDFV010000020">
    <property type="protein sequence ID" value="KAL2740082.1"/>
    <property type="molecule type" value="Genomic_DNA"/>
</dbReference>
<proteinExistence type="predicted"/>
<evidence type="ECO:0000313" key="2">
    <source>
        <dbReference type="Proteomes" id="UP001607302"/>
    </source>
</evidence>
<sequence>MISRTHIEMKPGRRLITTLNSKSTSRIKVLERLGNILVTIINLKKIEKAERHTSAVKSIVNLKTDTNGKSLDATELIKYISVLMHLMFDSWIEVCPEERNNKISETIVFSEASILLKHIKQLITEYTDILDNNDHICKYQNVNVFSKFPYTKTKTVEKFRKREEDFSTLEMTEKCLEQNLGICQI</sequence>
<gene>
    <name evidence="1" type="ORF">V1478_000223</name>
</gene>
<evidence type="ECO:0000313" key="1">
    <source>
        <dbReference type="EMBL" id="KAL2740082.1"/>
    </source>
</evidence>
<organism evidence="1 2">
    <name type="scientific">Vespula squamosa</name>
    <name type="common">Southern yellow jacket</name>
    <name type="synonym">Wasp</name>
    <dbReference type="NCBI Taxonomy" id="30214"/>
    <lineage>
        <taxon>Eukaryota</taxon>
        <taxon>Metazoa</taxon>
        <taxon>Ecdysozoa</taxon>
        <taxon>Arthropoda</taxon>
        <taxon>Hexapoda</taxon>
        <taxon>Insecta</taxon>
        <taxon>Pterygota</taxon>
        <taxon>Neoptera</taxon>
        <taxon>Endopterygota</taxon>
        <taxon>Hymenoptera</taxon>
        <taxon>Apocrita</taxon>
        <taxon>Aculeata</taxon>
        <taxon>Vespoidea</taxon>
        <taxon>Vespidae</taxon>
        <taxon>Vespinae</taxon>
        <taxon>Vespula</taxon>
    </lineage>
</organism>
<protein>
    <submittedName>
        <fullName evidence="1">Testis-expressed sequence 10 protein</fullName>
    </submittedName>
</protein>
<keyword evidence="2" id="KW-1185">Reference proteome</keyword>
<dbReference type="AlphaFoldDB" id="A0ABD2C4W1"/>
<dbReference type="Proteomes" id="UP001607302">
    <property type="component" value="Unassembled WGS sequence"/>
</dbReference>
<name>A0ABD2C4W1_VESSQ</name>